<keyword evidence="1" id="KW-0472">Membrane</keyword>
<sequence length="294" mass="33669">FLLCGPLGPHPGPVYLRSLRSAGSTQVEAVRPRPCFHLDLWLSFTFQNWILDVGRPVVMLVLPADWLPLQHPGVADYLHFLYNVTAPLILLKMLERSPRMLPGLAVRLGIIAVSMGTTLHLVADSITRRLLLIGYQLHLPVRENPIMRNLKPSALVDFFELLFYYDDTVGHMMWYVPFFLVLVLFFNGCFSRREQEERMPPSAWMLLAPNAAYYWSVCFTTTSFAHVLSVLKVQSLKYLREEQNVLLGLTLVLVAIWVACLWNDSILRTKVPGLIYIPQPCTVYTLHLHQMSHI</sequence>
<dbReference type="GO" id="GO:0005783">
    <property type="term" value="C:endoplasmic reticulum"/>
    <property type="evidence" value="ECO:0007669"/>
    <property type="project" value="TreeGrafter"/>
</dbReference>
<dbReference type="Ensembl" id="ENSOABT00000002005.2">
    <property type="protein sequence ID" value="ENSOABP00000001930.1"/>
    <property type="gene ID" value="ENSOABG00000001122.2"/>
</dbReference>
<keyword evidence="1" id="KW-1133">Transmembrane helix</keyword>
<dbReference type="InterPro" id="IPR029255">
    <property type="entry name" value="CLN6"/>
</dbReference>
<feature type="transmembrane region" description="Helical" evidence="1">
    <location>
        <begin position="211"/>
        <end position="231"/>
    </location>
</feature>
<dbReference type="Proteomes" id="UP000472276">
    <property type="component" value="Unassembled WGS sequence"/>
</dbReference>
<keyword evidence="3" id="KW-1185">Reference proteome</keyword>
<organism evidence="2 3">
    <name type="scientific">Oreochromis aureus</name>
    <name type="common">Israeli tilapia</name>
    <name type="synonym">Chromis aureus</name>
    <dbReference type="NCBI Taxonomy" id="47969"/>
    <lineage>
        <taxon>Eukaryota</taxon>
        <taxon>Metazoa</taxon>
        <taxon>Chordata</taxon>
        <taxon>Craniata</taxon>
        <taxon>Vertebrata</taxon>
        <taxon>Euteleostomi</taxon>
        <taxon>Actinopterygii</taxon>
        <taxon>Neopterygii</taxon>
        <taxon>Teleostei</taxon>
        <taxon>Neoteleostei</taxon>
        <taxon>Acanthomorphata</taxon>
        <taxon>Ovalentaria</taxon>
        <taxon>Cichlomorphae</taxon>
        <taxon>Cichliformes</taxon>
        <taxon>Cichlidae</taxon>
        <taxon>African cichlids</taxon>
        <taxon>Pseudocrenilabrinae</taxon>
        <taxon>Oreochromini</taxon>
        <taxon>Oreochromis</taxon>
    </lineage>
</organism>
<dbReference type="Pfam" id="PF15156">
    <property type="entry name" value="CLN6"/>
    <property type="match status" value="1"/>
</dbReference>
<evidence type="ECO:0000256" key="1">
    <source>
        <dbReference type="SAM" id="Phobius"/>
    </source>
</evidence>
<accession>A0A668RHJ2</accession>
<protein>
    <submittedName>
        <fullName evidence="2">Uncharacterized protein</fullName>
    </submittedName>
</protein>
<evidence type="ECO:0000313" key="3">
    <source>
        <dbReference type="Proteomes" id="UP000472276"/>
    </source>
</evidence>
<dbReference type="GO" id="GO:0016020">
    <property type="term" value="C:membrane"/>
    <property type="evidence" value="ECO:0007669"/>
    <property type="project" value="TreeGrafter"/>
</dbReference>
<reference evidence="2" key="2">
    <citation type="submission" date="2025-09" db="UniProtKB">
        <authorList>
            <consortium name="Ensembl"/>
        </authorList>
    </citation>
    <scope>IDENTIFICATION</scope>
</reference>
<feature type="transmembrane region" description="Helical" evidence="1">
    <location>
        <begin position="172"/>
        <end position="190"/>
    </location>
</feature>
<gene>
    <name evidence="2" type="primary">cln6b</name>
</gene>
<dbReference type="GO" id="GO:0007040">
    <property type="term" value="P:lysosome organization"/>
    <property type="evidence" value="ECO:0007669"/>
    <property type="project" value="TreeGrafter"/>
</dbReference>
<name>A0A668RHJ2_OREAU</name>
<dbReference type="AlphaFoldDB" id="A0A668RHJ2"/>
<evidence type="ECO:0000313" key="2">
    <source>
        <dbReference type="Ensembl" id="ENSOABP00000001930.1"/>
    </source>
</evidence>
<proteinExistence type="predicted"/>
<keyword evidence="1" id="KW-0812">Transmembrane</keyword>
<dbReference type="PANTHER" id="PTHR16244">
    <property type="entry name" value="CEROID-LIPOFUSCINOSIS NEURONAL PROTEIN 6"/>
    <property type="match status" value="1"/>
</dbReference>
<reference evidence="2" key="1">
    <citation type="submission" date="2025-08" db="UniProtKB">
        <authorList>
            <consortium name="Ensembl"/>
        </authorList>
    </citation>
    <scope>IDENTIFICATION</scope>
</reference>
<dbReference type="PANTHER" id="PTHR16244:SF2">
    <property type="entry name" value="CEROID-LIPOFUSCINOSIS NEURONAL PROTEIN 6"/>
    <property type="match status" value="1"/>
</dbReference>
<feature type="transmembrane region" description="Helical" evidence="1">
    <location>
        <begin position="243"/>
        <end position="262"/>
    </location>
</feature>